<name>A0A922SMV0_SPOEX</name>
<comment type="caution">
    <text evidence="10">The sequence shown here is derived from an EMBL/GenBank/DDBJ whole genome shotgun (WGS) entry which is preliminary data.</text>
</comment>
<dbReference type="InterPro" id="IPR009057">
    <property type="entry name" value="Homeodomain-like_sf"/>
</dbReference>
<evidence type="ECO:0000259" key="9">
    <source>
        <dbReference type="PROSITE" id="PS51294"/>
    </source>
</evidence>
<keyword evidence="5" id="KW-0539">Nucleus</keyword>
<feature type="domain" description="HTH myb-type" evidence="9">
    <location>
        <begin position="378"/>
        <end position="432"/>
    </location>
</feature>
<evidence type="ECO:0000256" key="4">
    <source>
        <dbReference type="ARBA" id="ARBA00023163"/>
    </source>
</evidence>
<dbReference type="CDD" id="cd00167">
    <property type="entry name" value="SANT"/>
    <property type="match status" value="2"/>
</dbReference>
<feature type="coiled-coil region" evidence="6">
    <location>
        <begin position="193"/>
        <end position="232"/>
    </location>
</feature>
<dbReference type="Gene3D" id="1.10.10.60">
    <property type="entry name" value="Homeodomain-like"/>
    <property type="match status" value="3"/>
</dbReference>
<accession>A0A922SMV0</accession>
<dbReference type="SUPFAM" id="SSF46689">
    <property type="entry name" value="Homeodomain-like"/>
    <property type="match status" value="3"/>
</dbReference>
<dbReference type="GO" id="GO:0019185">
    <property type="term" value="C:snRNA-activating protein complex"/>
    <property type="evidence" value="ECO:0007669"/>
    <property type="project" value="TreeGrafter"/>
</dbReference>
<evidence type="ECO:0000259" key="8">
    <source>
        <dbReference type="PROSITE" id="PS50090"/>
    </source>
</evidence>
<protein>
    <recommendedName>
        <fullName evidence="12">snRNA-activating protein complex subunit 4</fullName>
    </recommendedName>
</protein>
<feature type="region of interest" description="Disordered" evidence="7">
    <location>
        <begin position="1"/>
        <end position="23"/>
    </location>
</feature>
<dbReference type="InterPro" id="IPR051575">
    <property type="entry name" value="Myb-like_DNA-bd"/>
</dbReference>
<dbReference type="PANTHER" id="PTHR46621:SF1">
    <property type="entry name" value="SNRNA-ACTIVATING PROTEIN COMPLEX SUBUNIT 4"/>
    <property type="match status" value="1"/>
</dbReference>
<feature type="domain" description="Myb-like" evidence="8">
    <location>
        <begin position="272"/>
        <end position="324"/>
    </location>
</feature>
<proteinExistence type="predicted"/>
<dbReference type="SMART" id="SM00717">
    <property type="entry name" value="SANT"/>
    <property type="match status" value="4"/>
</dbReference>
<sequence length="809" mass="93628">MANNETDFDTDSEFNSDEEAQLEEENLKRLNELLEDEDDIPGVGVSMYPPHLPSIHHASSYRTLLQKNSSKSATLAQIDLALSANKILDEKIRRLERDLTVRLKECREKLNVIQNSAHTYTQNDKNELFRYISCGRPYFKDKLNFPAPDNDDAKMAKSQMYDFSLVISVPGWTMRDKSQFIAMMHKISVEIKRNEIFAQITKLKRKCENSNNKKIEKEIMVLRKNIDQLAKMPLSQVALPIDQEYDWDMLANKLNRRHTAQEYQSLWKLFFHPSINKNSWSKAEHATLQRIACQNNQQDWDEIAFKLNTGRSGYQCFVYYRTNMTNSFTGKKWTNEEITYLKRLIDYFKEDNYIPWGKIAAAMENRTKIQIYNKYLRMIEQRKGRFLPEEDAVILNCVERFGTNFRRMTDFLPGRSMVQIRSRYQVLSKLRVSTVWTVEDDKKLIQILGNQDSNINFATATQYFPGRNRVKLRTRYMTLVKWMKKHPGVSLDHAPRRGARRLNHGYRSNNLNDAIENLKNTLSSAVEVRSKKKKIGKDSPHIELDDAIVVVLVNKLIKEREAELKKRVTDDVKVLGPNLIISQEQLNFTNLRKNLLFLNACLVEDLYLQSSYEAEYPNIGDSGLDVSLVKVKSYSKMDVGKMIKVNESPNVWGSPALNMIAQRNYLFPPSLATLTGCKTIMQALLKPGGYGDTMNLHVLVRRNPITKELLDLVLERFYLLFTWPMILSNEPPPENTLAVKRINSVFIRPPSLPHAPEVTINVKCMKKYKNVNITEGIDLNEEKSKKIDIIVDDTLNASDAKVKKLLAND</sequence>
<dbReference type="GO" id="GO:0005634">
    <property type="term" value="C:nucleus"/>
    <property type="evidence" value="ECO:0007669"/>
    <property type="project" value="UniProtKB-SubCell"/>
</dbReference>
<evidence type="ECO:0000256" key="6">
    <source>
        <dbReference type="SAM" id="Coils"/>
    </source>
</evidence>
<evidence type="ECO:0000313" key="11">
    <source>
        <dbReference type="Proteomes" id="UP000814243"/>
    </source>
</evidence>
<dbReference type="GO" id="GO:0001006">
    <property type="term" value="F:RNA polymerase III type 3 promoter sequence-specific DNA binding"/>
    <property type="evidence" value="ECO:0007669"/>
    <property type="project" value="TreeGrafter"/>
</dbReference>
<dbReference type="PANTHER" id="PTHR46621">
    <property type="entry name" value="SNRNA-ACTIVATING PROTEIN COMPLEX SUBUNIT 4"/>
    <property type="match status" value="1"/>
</dbReference>
<dbReference type="GO" id="GO:0000978">
    <property type="term" value="F:RNA polymerase II cis-regulatory region sequence-specific DNA binding"/>
    <property type="evidence" value="ECO:0007669"/>
    <property type="project" value="TreeGrafter"/>
</dbReference>
<evidence type="ECO:0000313" key="10">
    <source>
        <dbReference type="EMBL" id="KAH9643171.1"/>
    </source>
</evidence>
<evidence type="ECO:0000256" key="5">
    <source>
        <dbReference type="ARBA" id="ARBA00023242"/>
    </source>
</evidence>
<keyword evidence="2" id="KW-0805">Transcription regulation</keyword>
<dbReference type="PROSITE" id="PS51294">
    <property type="entry name" value="HTH_MYB"/>
    <property type="match status" value="1"/>
</dbReference>
<dbReference type="PROSITE" id="PS50090">
    <property type="entry name" value="MYB_LIKE"/>
    <property type="match status" value="2"/>
</dbReference>
<gene>
    <name evidence="10" type="ORF">HF086_010623</name>
</gene>
<feature type="domain" description="Myb-like" evidence="8">
    <location>
        <begin position="332"/>
        <end position="379"/>
    </location>
</feature>
<evidence type="ECO:0000256" key="7">
    <source>
        <dbReference type="SAM" id="MobiDB-lite"/>
    </source>
</evidence>
<keyword evidence="6" id="KW-0175">Coiled coil</keyword>
<dbReference type="Proteomes" id="UP000814243">
    <property type="component" value="Unassembled WGS sequence"/>
</dbReference>
<keyword evidence="3" id="KW-0238">DNA-binding</keyword>
<dbReference type="Pfam" id="PF00249">
    <property type="entry name" value="Myb_DNA-binding"/>
    <property type="match status" value="1"/>
</dbReference>
<organism evidence="10 11">
    <name type="scientific">Spodoptera exigua</name>
    <name type="common">Beet armyworm</name>
    <name type="synonym">Noctua fulgens</name>
    <dbReference type="NCBI Taxonomy" id="7107"/>
    <lineage>
        <taxon>Eukaryota</taxon>
        <taxon>Metazoa</taxon>
        <taxon>Ecdysozoa</taxon>
        <taxon>Arthropoda</taxon>
        <taxon>Hexapoda</taxon>
        <taxon>Insecta</taxon>
        <taxon>Pterygota</taxon>
        <taxon>Neoptera</taxon>
        <taxon>Endopterygota</taxon>
        <taxon>Lepidoptera</taxon>
        <taxon>Glossata</taxon>
        <taxon>Ditrysia</taxon>
        <taxon>Noctuoidea</taxon>
        <taxon>Noctuidae</taxon>
        <taxon>Amphipyrinae</taxon>
        <taxon>Spodoptera</taxon>
    </lineage>
</organism>
<comment type="subcellular location">
    <subcellularLocation>
        <location evidence="1">Nucleus</location>
    </subcellularLocation>
</comment>
<dbReference type="GO" id="GO:0042796">
    <property type="term" value="P:snRNA transcription by RNA polymerase III"/>
    <property type="evidence" value="ECO:0007669"/>
    <property type="project" value="TreeGrafter"/>
</dbReference>
<dbReference type="InterPro" id="IPR001005">
    <property type="entry name" value="SANT/Myb"/>
</dbReference>
<dbReference type="EMBL" id="JACEFF010000153">
    <property type="protein sequence ID" value="KAH9643171.1"/>
    <property type="molecule type" value="Genomic_DNA"/>
</dbReference>
<evidence type="ECO:0000256" key="2">
    <source>
        <dbReference type="ARBA" id="ARBA00023015"/>
    </source>
</evidence>
<reference evidence="10" key="1">
    <citation type="journal article" date="2021" name="G3 (Bethesda)">
        <title>Genome and transcriptome analysis of the beet armyworm Spodoptera exigua reveals targets for pest control. .</title>
        <authorList>
            <person name="Simon S."/>
            <person name="Breeschoten T."/>
            <person name="Jansen H.J."/>
            <person name="Dirks R.P."/>
            <person name="Schranz M.E."/>
            <person name="Ros V.I.D."/>
        </authorList>
    </citation>
    <scope>NUCLEOTIDE SEQUENCE</scope>
    <source>
        <strain evidence="10">TB_SE_WUR_2020</strain>
    </source>
</reference>
<dbReference type="AlphaFoldDB" id="A0A922SMV0"/>
<dbReference type="InterPro" id="IPR017930">
    <property type="entry name" value="Myb_dom"/>
</dbReference>
<evidence type="ECO:0000256" key="1">
    <source>
        <dbReference type="ARBA" id="ARBA00004123"/>
    </source>
</evidence>
<keyword evidence="4" id="KW-0804">Transcription</keyword>
<evidence type="ECO:0000256" key="3">
    <source>
        <dbReference type="ARBA" id="ARBA00023125"/>
    </source>
</evidence>
<evidence type="ECO:0008006" key="12">
    <source>
        <dbReference type="Google" id="ProtNLM"/>
    </source>
</evidence>
<dbReference type="GO" id="GO:0042795">
    <property type="term" value="P:snRNA transcription by RNA polymerase II"/>
    <property type="evidence" value="ECO:0007669"/>
    <property type="project" value="TreeGrafter"/>
</dbReference>